<dbReference type="EMBL" id="JAPNKE010000002">
    <property type="protein sequence ID" value="MCY1009233.1"/>
    <property type="molecule type" value="Genomic_DNA"/>
</dbReference>
<keyword evidence="1" id="KW-0812">Transmembrane</keyword>
<protein>
    <recommendedName>
        <fullName evidence="4">Lipoprotein</fullName>
    </recommendedName>
</protein>
<keyword evidence="3" id="KW-1185">Reference proteome</keyword>
<evidence type="ECO:0008006" key="4">
    <source>
        <dbReference type="Google" id="ProtNLM"/>
    </source>
</evidence>
<keyword evidence="1" id="KW-0472">Membrane</keyword>
<dbReference type="AlphaFoldDB" id="A0A9X3ES61"/>
<name>A0A9X3ES61_9BACT</name>
<dbReference type="PROSITE" id="PS51257">
    <property type="entry name" value="PROKAR_LIPOPROTEIN"/>
    <property type="match status" value="1"/>
</dbReference>
<organism evidence="2 3">
    <name type="scientific">Nannocystis pusilla</name>
    <dbReference type="NCBI Taxonomy" id="889268"/>
    <lineage>
        <taxon>Bacteria</taxon>
        <taxon>Pseudomonadati</taxon>
        <taxon>Myxococcota</taxon>
        <taxon>Polyangia</taxon>
        <taxon>Nannocystales</taxon>
        <taxon>Nannocystaceae</taxon>
        <taxon>Nannocystis</taxon>
    </lineage>
</organism>
<evidence type="ECO:0000313" key="2">
    <source>
        <dbReference type="EMBL" id="MCY1009233.1"/>
    </source>
</evidence>
<dbReference type="RefSeq" id="WP_267771892.1">
    <property type="nucleotide sequence ID" value="NZ_JAPNKE010000002.1"/>
</dbReference>
<evidence type="ECO:0000256" key="1">
    <source>
        <dbReference type="SAM" id="Phobius"/>
    </source>
</evidence>
<keyword evidence="1" id="KW-1133">Transmembrane helix</keyword>
<feature type="transmembrane region" description="Helical" evidence="1">
    <location>
        <begin position="48"/>
        <end position="69"/>
    </location>
</feature>
<dbReference type="Proteomes" id="UP001150924">
    <property type="component" value="Unassembled WGS sequence"/>
</dbReference>
<reference evidence="2" key="1">
    <citation type="submission" date="2022-11" db="EMBL/GenBank/DDBJ databases">
        <title>Minimal conservation of predation-associated metabolite biosynthetic gene clusters underscores biosynthetic potential of Myxococcota including descriptions for ten novel species: Archangium lansinium sp. nov., Myxococcus landrumus sp. nov., Nannocystis bai.</title>
        <authorList>
            <person name="Ahearne A."/>
            <person name="Stevens C."/>
            <person name="Phillips K."/>
        </authorList>
    </citation>
    <scope>NUCLEOTIDE SEQUENCE</scope>
    <source>
        <strain evidence="2">Na p29</strain>
    </source>
</reference>
<proteinExistence type="predicted"/>
<sequence length="121" mass="13156">MQRAAPRRASFRSSGSLSLMHAAWILVAVLGLAACAAGDPRFSSDAPAGFWMGLWHGVIAWVSLVVGVFDDSVRVYEVYNTGRWYDFGLLLGIACMWGGGARAYPRAFGVTTVRIETREAK</sequence>
<gene>
    <name evidence="2" type="ORF">OV079_27435</name>
</gene>
<comment type="caution">
    <text evidence="2">The sequence shown here is derived from an EMBL/GenBank/DDBJ whole genome shotgun (WGS) entry which is preliminary data.</text>
</comment>
<evidence type="ECO:0000313" key="3">
    <source>
        <dbReference type="Proteomes" id="UP001150924"/>
    </source>
</evidence>
<accession>A0A9X3ES61</accession>